<sequence length="215" mass="24417">SPPIASQLSRCDKTTKKRPDIQGLRGISIIAVILFHINKKLCPRGFLGVDIFFVISGFLISSILTREPFLTTISISHFYSRRFTRIVPLYVLTLLITLAFAIWILAPLDLREVIHSTKWAAIFAKNIQQILELGDYWTQASEFAPLLHSWSLSVEVQFYLFAPLLQYLISSIQGAQLRLVFTLAITSASLFHYGFPNGSSRFFSLPCRLWQFTTG</sequence>
<feature type="transmembrane region" description="Helical" evidence="1">
    <location>
        <begin position="44"/>
        <end position="65"/>
    </location>
</feature>
<keyword evidence="1" id="KW-1133">Transmembrane helix</keyword>
<accession>A0AAV5TKI6</accession>
<dbReference type="GO" id="GO:0016747">
    <property type="term" value="F:acyltransferase activity, transferring groups other than amino-acyl groups"/>
    <property type="evidence" value="ECO:0007669"/>
    <property type="project" value="InterPro"/>
</dbReference>
<dbReference type="InterPro" id="IPR002656">
    <property type="entry name" value="Acyl_transf_3_dom"/>
</dbReference>
<dbReference type="EMBL" id="BTSX01000004">
    <property type="protein sequence ID" value="GMS94815.1"/>
    <property type="molecule type" value="Genomic_DNA"/>
</dbReference>
<name>A0AAV5TKI6_9BILA</name>
<reference evidence="3" key="1">
    <citation type="submission" date="2023-10" db="EMBL/GenBank/DDBJ databases">
        <title>Genome assembly of Pristionchus species.</title>
        <authorList>
            <person name="Yoshida K."/>
            <person name="Sommer R.J."/>
        </authorList>
    </citation>
    <scope>NUCLEOTIDE SEQUENCE</scope>
    <source>
        <strain evidence="3">RS0144</strain>
    </source>
</reference>
<feature type="transmembrane region" description="Helical" evidence="1">
    <location>
        <begin position="86"/>
        <end position="106"/>
    </location>
</feature>
<keyword evidence="1" id="KW-0812">Transmembrane</keyword>
<comment type="caution">
    <text evidence="3">The sequence shown here is derived from an EMBL/GenBank/DDBJ whole genome shotgun (WGS) entry which is preliminary data.</text>
</comment>
<dbReference type="GO" id="GO:0016020">
    <property type="term" value="C:membrane"/>
    <property type="evidence" value="ECO:0007669"/>
    <property type="project" value="TreeGrafter"/>
</dbReference>
<organism evidence="3 4">
    <name type="scientific">Pristionchus entomophagus</name>
    <dbReference type="NCBI Taxonomy" id="358040"/>
    <lineage>
        <taxon>Eukaryota</taxon>
        <taxon>Metazoa</taxon>
        <taxon>Ecdysozoa</taxon>
        <taxon>Nematoda</taxon>
        <taxon>Chromadorea</taxon>
        <taxon>Rhabditida</taxon>
        <taxon>Rhabditina</taxon>
        <taxon>Diplogasteromorpha</taxon>
        <taxon>Diplogasteroidea</taxon>
        <taxon>Neodiplogasteridae</taxon>
        <taxon>Pristionchus</taxon>
    </lineage>
</organism>
<dbReference type="Proteomes" id="UP001432027">
    <property type="component" value="Unassembled WGS sequence"/>
</dbReference>
<evidence type="ECO:0000256" key="1">
    <source>
        <dbReference type="SAM" id="Phobius"/>
    </source>
</evidence>
<dbReference type="InterPro" id="IPR050879">
    <property type="entry name" value="Acyltransferase_3"/>
</dbReference>
<evidence type="ECO:0000313" key="4">
    <source>
        <dbReference type="Proteomes" id="UP001432027"/>
    </source>
</evidence>
<protein>
    <recommendedName>
        <fullName evidence="2">Acyltransferase 3 domain-containing protein</fullName>
    </recommendedName>
</protein>
<evidence type="ECO:0000259" key="2">
    <source>
        <dbReference type="Pfam" id="PF01757"/>
    </source>
</evidence>
<keyword evidence="4" id="KW-1185">Reference proteome</keyword>
<keyword evidence="1" id="KW-0472">Membrane</keyword>
<dbReference type="PANTHER" id="PTHR23028">
    <property type="entry name" value="ACETYLTRANSFERASE"/>
    <property type="match status" value="1"/>
</dbReference>
<feature type="transmembrane region" description="Helical" evidence="1">
    <location>
        <begin position="21"/>
        <end position="38"/>
    </location>
</feature>
<proteinExistence type="predicted"/>
<feature type="non-terminal residue" evidence="3">
    <location>
        <position position="215"/>
    </location>
</feature>
<dbReference type="Pfam" id="PF01757">
    <property type="entry name" value="Acyl_transf_3"/>
    <property type="match status" value="1"/>
</dbReference>
<gene>
    <name evidence="3" type="ORF">PENTCL1PPCAC_16990</name>
</gene>
<dbReference type="GO" id="GO:0000271">
    <property type="term" value="P:polysaccharide biosynthetic process"/>
    <property type="evidence" value="ECO:0007669"/>
    <property type="project" value="TreeGrafter"/>
</dbReference>
<feature type="domain" description="Acyltransferase 3" evidence="2">
    <location>
        <begin position="20"/>
        <end position="203"/>
    </location>
</feature>
<dbReference type="AlphaFoldDB" id="A0AAV5TKI6"/>
<evidence type="ECO:0000313" key="3">
    <source>
        <dbReference type="EMBL" id="GMS94815.1"/>
    </source>
</evidence>
<feature type="non-terminal residue" evidence="3">
    <location>
        <position position="1"/>
    </location>
</feature>
<dbReference type="PANTHER" id="PTHR23028:SF53">
    <property type="entry name" value="ACYL_TRANSF_3 DOMAIN-CONTAINING PROTEIN"/>
    <property type="match status" value="1"/>
</dbReference>